<reference evidence="3" key="1">
    <citation type="journal article" date="2013" name="New Phytol.">
        <title>Comparative genomic and transcriptomic analyses reveal the hemibiotrophic stage shift of Colletotrichum fungi.</title>
        <authorList>
            <person name="Gan P."/>
            <person name="Ikeda K."/>
            <person name="Irieda H."/>
            <person name="Narusaka M."/>
            <person name="O'Connell R.J."/>
            <person name="Narusaka Y."/>
            <person name="Takano Y."/>
            <person name="Kubo Y."/>
            <person name="Shirasu K."/>
        </authorList>
    </citation>
    <scope>NUCLEOTIDE SEQUENCE [LARGE SCALE GENOMIC DNA]</scope>
    <source>
        <strain evidence="3">104-T / ATCC 96160 / CBS 514.97 / LARS 414 / MAFF 240422</strain>
    </source>
</reference>
<accession>A0A484FLY1</accession>
<keyword evidence="3" id="KW-1185">Reference proteome</keyword>
<proteinExistence type="predicted"/>
<dbReference type="Proteomes" id="UP000014480">
    <property type="component" value="Unassembled WGS sequence"/>
</dbReference>
<name>A0A484FLY1_COLOR</name>
<feature type="transmembrane region" description="Helical" evidence="1">
    <location>
        <begin position="45"/>
        <end position="66"/>
    </location>
</feature>
<keyword evidence="1" id="KW-0812">Transmembrane</keyword>
<sequence length="76" mass="8824">MIENSITPYLIPPSSQPRTDFETSKLHTLIFLPYHRHPLLSTDRLHFFATLGIWVGPSGALGLWDISFSIDKYYRF</sequence>
<evidence type="ECO:0000313" key="3">
    <source>
        <dbReference type="Proteomes" id="UP000014480"/>
    </source>
</evidence>
<dbReference type="EMBL" id="AMCV02000022">
    <property type="protein sequence ID" value="TDZ19042.1"/>
    <property type="molecule type" value="Genomic_DNA"/>
</dbReference>
<gene>
    <name evidence="2" type="ORF">Cob_v008146</name>
</gene>
<keyword evidence="1" id="KW-0472">Membrane</keyword>
<dbReference type="AlphaFoldDB" id="A0A484FLY1"/>
<keyword evidence="1" id="KW-1133">Transmembrane helix</keyword>
<reference evidence="3" key="2">
    <citation type="journal article" date="2019" name="Mol. Plant Microbe Interact.">
        <title>Genome sequence resources for four phytopathogenic fungi from the Colletotrichum orbiculare species complex.</title>
        <authorList>
            <person name="Gan P."/>
            <person name="Tsushima A."/>
            <person name="Narusaka M."/>
            <person name="Narusaka Y."/>
            <person name="Takano Y."/>
            <person name="Kubo Y."/>
            <person name="Shirasu K."/>
        </authorList>
    </citation>
    <scope>GENOME REANNOTATION</scope>
    <source>
        <strain evidence="3">104-T / ATCC 96160 / CBS 514.97 / LARS 414 / MAFF 240422</strain>
    </source>
</reference>
<evidence type="ECO:0000313" key="2">
    <source>
        <dbReference type="EMBL" id="TDZ19042.1"/>
    </source>
</evidence>
<organism evidence="2 3">
    <name type="scientific">Colletotrichum orbiculare (strain 104-T / ATCC 96160 / CBS 514.97 / LARS 414 / MAFF 240422)</name>
    <name type="common">Cucumber anthracnose fungus</name>
    <name type="synonym">Colletotrichum lagenarium</name>
    <dbReference type="NCBI Taxonomy" id="1213857"/>
    <lineage>
        <taxon>Eukaryota</taxon>
        <taxon>Fungi</taxon>
        <taxon>Dikarya</taxon>
        <taxon>Ascomycota</taxon>
        <taxon>Pezizomycotina</taxon>
        <taxon>Sordariomycetes</taxon>
        <taxon>Hypocreomycetidae</taxon>
        <taxon>Glomerellales</taxon>
        <taxon>Glomerellaceae</taxon>
        <taxon>Colletotrichum</taxon>
        <taxon>Colletotrichum orbiculare species complex</taxon>
    </lineage>
</organism>
<protein>
    <submittedName>
        <fullName evidence="2">Uncharacterized protein</fullName>
    </submittedName>
</protein>
<comment type="caution">
    <text evidence="2">The sequence shown here is derived from an EMBL/GenBank/DDBJ whole genome shotgun (WGS) entry which is preliminary data.</text>
</comment>
<evidence type="ECO:0000256" key="1">
    <source>
        <dbReference type="SAM" id="Phobius"/>
    </source>
</evidence>